<keyword evidence="2" id="KW-0812">Transmembrane</keyword>
<proteinExistence type="predicted"/>
<accession>M0EHA1</accession>
<organism evidence="3 4">
    <name type="scientific">Halorubrum coriense DSM 10284</name>
    <dbReference type="NCBI Taxonomy" id="1227466"/>
    <lineage>
        <taxon>Archaea</taxon>
        <taxon>Methanobacteriati</taxon>
        <taxon>Methanobacteriota</taxon>
        <taxon>Stenosarchaea group</taxon>
        <taxon>Halobacteria</taxon>
        <taxon>Halobacteriales</taxon>
        <taxon>Haloferacaceae</taxon>
        <taxon>Halorubrum</taxon>
    </lineage>
</organism>
<dbReference type="EMBL" id="AOJL01000036">
    <property type="protein sequence ID" value="ELZ47120.1"/>
    <property type="molecule type" value="Genomic_DNA"/>
</dbReference>
<feature type="transmembrane region" description="Helical" evidence="2">
    <location>
        <begin position="170"/>
        <end position="187"/>
    </location>
</feature>
<feature type="coiled-coil region" evidence="1">
    <location>
        <begin position="16"/>
        <end position="43"/>
    </location>
</feature>
<dbReference type="PATRIC" id="fig|1227466.3.peg.1873"/>
<keyword evidence="4" id="KW-1185">Reference proteome</keyword>
<sequence length="190" mass="20341">MMTDTDSDDAARSPDIDDVLTELDELEELVDGEEERRQVREAMRTARQVRPEGVIGRFRTQFGSRDAGEALVGSFVFGLPMIVEGGALEIGRFIAERPPAFLLTLLFGGAVVVGILRAGEFERVVEDRMFGVVPLRPLAIVAIAGGLAVALMTGWGRVSWSDPMVAGGQTLLVAIAMSIGASIGDILPEN</sequence>
<feature type="transmembrane region" description="Helical" evidence="2">
    <location>
        <begin position="70"/>
        <end position="88"/>
    </location>
</feature>
<reference evidence="3 4" key="1">
    <citation type="journal article" date="2014" name="PLoS Genet.">
        <title>Phylogenetically driven sequencing of extremely halophilic archaea reveals strategies for static and dynamic osmo-response.</title>
        <authorList>
            <person name="Becker E.A."/>
            <person name="Seitzer P.M."/>
            <person name="Tritt A."/>
            <person name="Larsen D."/>
            <person name="Krusor M."/>
            <person name="Yao A.I."/>
            <person name="Wu D."/>
            <person name="Madern D."/>
            <person name="Eisen J.A."/>
            <person name="Darling A.E."/>
            <person name="Facciotti M.T."/>
        </authorList>
    </citation>
    <scope>NUCLEOTIDE SEQUENCE [LARGE SCALE GENOMIC DNA]</scope>
    <source>
        <strain evidence="3 4">DSM 10284</strain>
    </source>
</reference>
<dbReference type="AlphaFoldDB" id="M0EHA1"/>
<evidence type="ECO:0000256" key="1">
    <source>
        <dbReference type="SAM" id="Coils"/>
    </source>
</evidence>
<gene>
    <name evidence="3" type="ORF">C464_09322</name>
</gene>
<feature type="transmembrane region" description="Helical" evidence="2">
    <location>
        <begin position="100"/>
        <end position="118"/>
    </location>
</feature>
<comment type="caution">
    <text evidence="3">The sequence shown here is derived from an EMBL/GenBank/DDBJ whole genome shotgun (WGS) entry which is preliminary data.</text>
</comment>
<dbReference type="STRING" id="1227466.C464_09322"/>
<keyword evidence="2" id="KW-1133">Transmembrane helix</keyword>
<feature type="transmembrane region" description="Helical" evidence="2">
    <location>
        <begin position="138"/>
        <end position="158"/>
    </location>
</feature>
<keyword evidence="2" id="KW-0472">Membrane</keyword>
<protein>
    <recommendedName>
        <fullName evidence="5">DUF2391 domain-containing protein</fullName>
    </recommendedName>
</protein>
<evidence type="ECO:0000256" key="2">
    <source>
        <dbReference type="SAM" id="Phobius"/>
    </source>
</evidence>
<evidence type="ECO:0000313" key="3">
    <source>
        <dbReference type="EMBL" id="ELZ47120.1"/>
    </source>
</evidence>
<evidence type="ECO:0008006" key="5">
    <source>
        <dbReference type="Google" id="ProtNLM"/>
    </source>
</evidence>
<name>M0EHA1_9EURY</name>
<evidence type="ECO:0000313" key="4">
    <source>
        <dbReference type="Proteomes" id="UP000011509"/>
    </source>
</evidence>
<keyword evidence="1" id="KW-0175">Coiled coil</keyword>
<dbReference type="Proteomes" id="UP000011509">
    <property type="component" value="Unassembled WGS sequence"/>
</dbReference>